<evidence type="ECO:0000256" key="6">
    <source>
        <dbReference type="ARBA" id="ARBA00023125"/>
    </source>
</evidence>
<dbReference type="SUPFAM" id="SSF52540">
    <property type="entry name" value="P-loop containing nucleoside triphosphate hydrolases"/>
    <property type="match status" value="1"/>
</dbReference>
<feature type="compositionally biased region" description="Low complexity" evidence="10">
    <location>
        <begin position="443"/>
        <end position="457"/>
    </location>
</feature>
<dbReference type="Pfam" id="PF00004">
    <property type="entry name" value="AAA"/>
    <property type="match status" value="1"/>
</dbReference>
<dbReference type="PANTHER" id="PTHR46765">
    <property type="entry name" value="P-LOOP CONTAINING NUCLEOSIDE TRIPHOSPHATE HYDROLASES SUPERFAMILY PROTEIN"/>
    <property type="match status" value="1"/>
</dbReference>
<feature type="compositionally biased region" description="Low complexity" evidence="10">
    <location>
        <begin position="200"/>
        <end position="214"/>
    </location>
</feature>
<dbReference type="CDD" id="cd18140">
    <property type="entry name" value="HLD_clamp_RFC"/>
    <property type="match status" value="1"/>
</dbReference>
<dbReference type="GO" id="GO:0005524">
    <property type="term" value="F:ATP binding"/>
    <property type="evidence" value="ECO:0007669"/>
    <property type="project" value="UniProtKB-KW"/>
</dbReference>
<dbReference type="GO" id="GO:0006260">
    <property type="term" value="P:DNA replication"/>
    <property type="evidence" value="ECO:0007669"/>
    <property type="project" value="UniProtKB-KW"/>
</dbReference>
<comment type="subcellular location">
    <subcellularLocation>
        <location evidence="1">Nucleus</location>
    </subcellularLocation>
</comment>
<feature type="region of interest" description="Disordered" evidence="10">
    <location>
        <begin position="508"/>
        <end position="632"/>
    </location>
</feature>
<evidence type="ECO:0000256" key="7">
    <source>
        <dbReference type="ARBA" id="ARBA00023242"/>
    </source>
</evidence>
<dbReference type="InterPro" id="IPR047854">
    <property type="entry name" value="RFC_lid"/>
</dbReference>
<feature type="domain" description="AAA+ ATPase" evidence="11">
    <location>
        <begin position="806"/>
        <end position="978"/>
    </location>
</feature>
<evidence type="ECO:0000256" key="4">
    <source>
        <dbReference type="ARBA" id="ARBA00022741"/>
    </source>
</evidence>
<feature type="compositionally biased region" description="Basic and acidic residues" evidence="10">
    <location>
        <begin position="1301"/>
        <end position="1314"/>
    </location>
</feature>
<evidence type="ECO:0000256" key="8">
    <source>
        <dbReference type="ARBA" id="ARBA00023306"/>
    </source>
</evidence>
<dbReference type="GO" id="GO:0005634">
    <property type="term" value="C:nucleus"/>
    <property type="evidence" value="ECO:0007669"/>
    <property type="project" value="UniProtKB-SubCell"/>
</dbReference>
<keyword evidence="4" id="KW-0547">Nucleotide-binding</keyword>
<dbReference type="PANTHER" id="PTHR46765:SF1">
    <property type="entry name" value="P-LOOP CONTAINING NUCLEOSIDE TRIPHOSPHATE HYDROLASES SUPERFAMILY PROTEIN"/>
    <property type="match status" value="1"/>
</dbReference>
<dbReference type="Proteomes" id="UP001465755">
    <property type="component" value="Unassembled WGS sequence"/>
</dbReference>
<feature type="region of interest" description="Disordered" evidence="10">
    <location>
        <begin position="784"/>
        <end position="803"/>
    </location>
</feature>
<dbReference type="CDD" id="cd00009">
    <property type="entry name" value="AAA"/>
    <property type="match status" value="1"/>
</dbReference>
<keyword evidence="7" id="KW-0539">Nucleus</keyword>
<dbReference type="GO" id="GO:0016887">
    <property type="term" value="F:ATP hydrolysis activity"/>
    <property type="evidence" value="ECO:0007669"/>
    <property type="project" value="InterPro"/>
</dbReference>
<dbReference type="InterPro" id="IPR003593">
    <property type="entry name" value="AAA+_ATPase"/>
</dbReference>
<evidence type="ECO:0000256" key="2">
    <source>
        <dbReference type="ARBA" id="ARBA00011480"/>
    </source>
</evidence>
<dbReference type="GO" id="GO:0003677">
    <property type="term" value="F:DNA binding"/>
    <property type="evidence" value="ECO:0007669"/>
    <property type="project" value="UniProtKB-KW"/>
</dbReference>
<feature type="region of interest" description="Disordered" evidence="10">
    <location>
        <begin position="709"/>
        <end position="745"/>
    </location>
</feature>
<feature type="compositionally biased region" description="Low complexity" evidence="10">
    <location>
        <begin position="906"/>
        <end position="932"/>
    </location>
</feature>
<feature type="compositionally biased region" description="Low complexity" evidence="10">
    <location>
        <begin position="709"/>
        <end position="720"/>
    </location>
</feature>
<evidence type="ECO:0000256" key="1">
    <source>
        <dbReference type="ARBA" id="ARBA00004123"/>
    </source>
</evidence>
<sequence length="1431" mass="151722">MDVDAPSNPTHSLKADSPGALDSGAPASGRKRKHWDSQSGQKEGAHQVAEEEPPELAASQHASIKAWQPQPGNKVPVEPGNGPSSAEPGIQSAISLPAAPARAEAPAQPLSQEQEITDEELLALMYSQPLDGVPQAATKTDAPAAEDPSNADASVPHLQGAISLPAALVQPDAPAQPPLQQRDITDQAAGDPSDSKAPHARGLPAAPARASAPAPALPPSQEQEITDEELLALMYSQPLDAVPQAPANADAPTAQDPSNVDATAPQLQATASSPAAPSEPKAPAQPLSQEQEITDEELLALMYSQPLDGVSQAPTNTDAPSTGQPSSVAATAPHMPGATGLPAAPEKPNAAAQPPSEEQEITDGELLALMYSQPLDGVPAAAPTADQAAGGPTDSKVPREVGSVPAPATASAPAPAKPTSQEQEITDEELLALMYSQPLDGVPQAAPAAGQPAGGPADSTAPGKVGTISLPPAPARTRTPAQPPSQEQEITDEELLALMYSQPLDGIPQAAKGQSVADERAAVSSSAKRKFGAISLPPAPHSTKASLQPHAQQSQEITDEELLAMAFGDDSPPATDHRQGAPQSSTAVHREPQHAPNPAAAGRLYMQHDSDPMTDPTEPEDPMMLDSEEEDDSLLRDWNLPALNPMDIDGSAMTVMCEGMRVYCRMRSKIEDEPDTQGMLHNARRGGLLAQPVPALMRELEERDLQAALAESEAAPAAAEARAEAGDSRQAKPSKRRKKGAKKQKTLWVDKYSPHSYLELLSEEGINREVAQWLMTWRRHMDAADRPPGSEQQRAVHRPKRAPAPEQKLLLMCGPPGLGKTTLAHVVARHCGFRPMEINASDERTAGSLTSRINDAVQMQAVMDDRRPNCVIIDEIDGATGGSEGRSAIHALLKIIQAGPSKGQRPGSSGAAAGAEADGDAAEPSSQGGPERQGARQRGRGASKALNRPLIAICNDLYAPALRPLRTVAKIVQFKTTQAHRLTERLQQICTAESLSVEKQALVALCDGTQQDVRACLNTLQFLARRCSHVQLQDVEGAAVGQKDLTRSAFSLWQRLLTAPGPRQPMPSPTGILYDHLLDFGDLDLMCQGVLEHAYHLRYMDVHMHMSALMADRLADADMLSCTAMRRSSFTLLKYGPAMVLNVRRLVSTPGRVQLRWPKTQGDAHRGRTANLAMLRAWLQEAAPLVACHLPLLVAVQEVLPALVAVVAQKQRMVAKHLLTPEEVAGRSRLVTTMLDYGFSFAMGGALEALNAANGESDIVLAPPVHRVTCFEGQPSGSRKLPLPVRQLLAHEAHMQLIQRREQARQAAEGEQRHLGGVGPAAMPPPLADSSVADGAGAEEPAAAPAAPQLMLSVAERVSVGAAKKPAKKMHWLGQLRQKHEQKLSMACQHNRQRGSGEAGGQEGAAAPVLYKFHEGYTNAVKRPVRMKDLL</sequence>
<proteinExistence type="inferred from homology"/>
<feature type="compositionally biased region" description="Polar residues" evidence="10">
    <location>
        <begin position="543"/>
        <end position="556"/>
    </location>
</feature>
<reference evidence="12 13" key="1">
    <citation type="journal article" date="2024" name="Nat. Commun.">
        <title>Phylogenomics reveals the evolutionary origins of lichenization in chlorophyte algae.</title>
        <authorList>
            <person name="Puginier C."/>
            <person name="Libourel C."/>
            <person name="Otte J."/>
            <person name="Skaloud P."/>
            <person name="Haon M."/>
            <person name="Grisel S."/>
            <person name="Petersen M."/>
            <person name="Berrin J.G."/>
            <person name="Delaux P.M."/>
            <person name="Dal Grande F."/>
            <person name="Keller J."/>
        </authorList>
    </citation>
    <scope>NUCLEOTIDE SEQUENCE [LARGE SCALE GENOMIC DNA]</scope>
    <source>
        <strain evidence="12 13">SAG 2036</strain>
    </source>
</reference>
<feature type="region of interest" description="Disordered" evidence="10">
    <location>
        <begin position="899"/>
        <end position="943"/>
    </location>
</feature>
<organism evidence="12 13">
    <name type="scientific">Symbiochloris irregularis</name>
    <dbReference type="NCBI Taxonomy" id="706552"/>
    <lineage>
        <taxon>Eukaryota</taxon>
        <taxon>Viridiplantae</taxon>
        <taxon>Chlorophyta</taxon>
        <taxon>core chlorophytes</taxon>
        <taxon>Trebouxiophyceae</taxon>
        <taxon>Trebouxiales</taxon>
        <taxon>Trebouxiaceae</taxon>
        <taxon>Symbiochloris</taxon>
    </lineage>
</organism>
<keyword evidence="3" id="KW-0235">DNA replication</keyword>
<evidence type="ECO:0000256" key="9">
    <source>
        <dbReference type="ARBA" id="ARBA00043975"/>
    </source>
</evidence>
<name>A0AAW1PS69_9CHLO</name>
<dbReference type="InterPro" id="IPR027417">
    <property type="entry name" value="P-loop_NTPase"/>
</dbReference>
<feature type="compositionally biased region" description="Low complexity" evidence="10">
    <location>
        <begin position="405"/>
        <end position="420"/>
    </location>
</feature>
<keyword evidence="6" id="KW-0238">DNA-binding</keyword>
<evidence type="ECO:0000256" key="3">
    <source>
        <dbReference type="ARBA" id="ARBA00022705"/>
    </source>
</evidence>
<feature type="compositionally biased region" description="Low complexity" evidence="10">
    <location>
        <begin position="1335"/>
        <end position="1345"/>
    </location>
</feature>
<dbReference type="Gene3D" id="3.40.50.300">
    <property type="entry name" value="P-loop containing nucleotide triphosphate hydrolases"/>
    <property type="match status" value="1"/>
</dbReference>
<evidence type="ECO:0000313" key="13">
    <source>
        <dbReference type="Proteomes" id="UP001465755"/>
    </source>
</evidence>
<feature type="region of interest" description="Disordered" evidence="10">
    <location>
        <begin position="1301"/>
        <end position="1345"/>
    </location>
</feature>
<evidence type="ECO:0000256" key="10">
    <source>
        <dbReference type="SAM" id="MobiDB-lite"/>
    </source>
</evidence>
<accession>A0AAW1PS69</accession>
<evidence type="ECO:0000259" key="11">
    <source>
        <dbReference type="SMART" id="SM00382"/>
    </source>
</evidence>
<evidence type="ECO:0000256" key="5">
    <source>
        <dbReference type="ARBA" id="ARBA00022840"/>
    </source>
</evidence>
<feature type="compositionally biased region" description="Acidic residues" evidence="10">
    <location>
        <begin position="617"/>
        <end position="632"/>
    </location>
</feature>
<evidence type="ECO:0000313" key="12">
    <source>
        <dbReference type="EMBL" id="KAK9810822.1"/>
    </source>
</evidence>
<feature type="compositionally biased region" description="Low complexity" evidence="10">
    <location>
        <begin position="377"/>
        <end position="392"/>
    </location>
</feature>
<feature type="compositionally biased region" description="Low complexity" evidence="10">
    <location>
        <begin position="264"/>
        <end position="286"/>
    </location>
</feature>
<comment type="subunit">
    <text evidence="2">Heterotetramer of subunits RFC2, RFC3, RFC4 and RFC5 that can form a complex with RFC1.</text>
</comment>
<gene>
    <name evidence="12" type="ORF">WJX73_010031</name>
</gene>
<comment type="similarity">
    <text evidence="9">Belongs to the activator 1 small subunits family. CTF18 subfamily.</text>
</comment>
<keyword evidence="8" id="KW-0131">Cell cycle</keyword>
<feature type="compositionally biased region" description="Low complexity" evidence="10">
    <location>
        <begin position="97"/>
        <end position="109"/>
    </location>
</feature>
<dbReference type="SMART" id="SM00382">
    <property type="entry name" value="AAA"/>
    <property type="match status" value="1"/>
</dbReference>
<dbReference type="EMBL" id="JALJOQ010000014">
    <property type="protein sequence ID" value="KAK9810822.1"/>
    <property type="molecule type" value="Genomic_DNA"/>
</dbReference>
<keyword evidence="13" id="KW-1185">Reference proteome</keyword>
<feature type="compositionally biased region" description="Basic residues" evidence="10">
    <location>
        <begin position="732"/>
        <end position="745"/>
    </location>
</feature>
<feature type="region of interest" description="Disordered" evidence="10">
    <location>
        <begin position="1"/>
        <end position="493"/>
    </location>
</feature>
<dbReference type="InterPro" id="IPR053016">
    <property type="entry name" value="CTF18-RFC_complex"/>
</dbReference>
<protein>
    <recommendedName>
        <fullName evidence="11">AAA+ ATPase domain-containing protein</fullName>
    </recommendedName>
</protein>
<dbReference type="InterPro" id="IPR003959">
    <property type="entry name" value="ATPase_AAA_core"/>
</dbReference>
<dbReference type="Gene3D" id="1.10.8.60">
    <property type="match status" value="1"/>
</dbReference>
<feature type="compositionally biased region" description="Low complexity" evidence="10">
    <location>
        <begin position="164"/>
        <end position="181"/>
    </location>
</feature>
<feature type="compositionally biased region" description="Polar residues" evidence="10">
    <location>
        <begin position="312"/>
        <end position="329"/>
    </location>
</feature>
<comment type="caution">
    <text evidence="12">The sequence shown here is derived from an EMBL/GenBank/DDBJ whole genome shotgun (WGS) entry which is preliminary data.</text>
</comment>
<keyword evidence="5" id="KW-0067">ATP-binding</keyword>
<feature type="compositionally biased region" description="Basic and acidic residues" evidence="10">
    <location>
        <begin position="721"/>
        <end position="730"/>
    </location>
</feature>